<evidence type="ECO:0000256" key="1">
    <source>
        <dbReference type="ARBA" id="ARBA00022448"/>
    </source>
</evidence>
<dbReference type="InterPro" id="IPR014068">
    <property type="entry name" value="Azurin"/>
</dbReference>
<dbReference type="InterPro" id="IPR050845">
    <property type="entry name" value="Cu-binding_ET"/>
</dbReference>
<dbReference type="Proteomes" id="UP000486602">
    <property type="component" value="Unassembled WGS sequence"/>
</dbReference>
<evidence type="ECO:0000313" key="8">
    <source>
        <dbReference type="EMBL" id="NEN24241.1"/>
    </source>
</evidence>
<protein>
    <submittedName>
        <fullName evidence="8">Azurin</fullName>
    </submittedName>
</protein>
<evidence type="ECO:0000256" key="4">
    <source>
        <dbReference type="ARBA" id="ARBA00023008"/>
    </source>
</evidence>
<feature type="chain" id="PRO_5029487198" evidence="6">
    <location>
        <begin position="22"/>
        <end position="170"/>
    </location>
</feature>
<reference evidence="8 9" key="1">
    <citation type="submission" date="2020-02" db="EMBL/GenBank/DDBJ databases">
        <title>Out from the shadows clarifying the taxonomy of the family Cryomorphaceae and related taxa by utilizing the GTDB taxonomic framework.</title>
        <authorList>
            <person name="Bowman J.P."/>
        </authorList>
    </citation>
    <scope>NUCLEOTIDE SEQUENCE [LARGE SCALE GENOMIC DNA]</scope>
    <source>
        <strain evidence="8 9">QSSC 1-22</strain>
    </source>
</reference>
<evidence type="ECO:0000256" key="3">
    <source>
        <dbReference type="ARBA" id="ARBA00022982"/>
    </source>
</evidence>
<dbReference type="AlphaFoldDB" id="A0A7K3WT64"/>
<keyword evidence="6" id="KW-0732">Signal</keyword>
<evidence type="ECO:0000256" key="6">
    <source>
        <dbReference type="SAM" id="SignalP"/>
    </source>
</evidence>
<dbReference type="InterPro" id="IPR008972">
    <property type="entry name" value="Cupredoxin"/>
</dbReference>
<dbReference type="PANTHER" id="PTHR38439:SF2">
    <property type="entry name" value="OUTER MEMBRANE PROTEIN H.8"/>
    <property type="match status" value="1"/>
</dbReference>
<evidence type="ECO:0000256" key="2">
    <source>
        <dbReference type="ARBA" id="ARBA00022723"/>
    </source>
</evidence>
<feature type="compositionally biased region" description="Polar residues" evidence="5">
    <location>
        <begin position="22"/>
        <end position="35"/>
    </location>
</feature>
<dbReference type="PROSITE" id="PS51257">
    <property type="entry name" value="PROKAR_LIPOPROTEIN"/>
    <property type="match status" value="1"/>
</dbReference>
<dbReference type="GO" id="GO:0009055">
    <property type="term" value="F:electron transfer activity"/>
    <property type="evidence" value="ECO:0007669"/>
    <property type="project" value="InterPro"/>
</dbReference>
<proteinExistence type="predicted"/>
<dbReference type="PANTHER" id="PTHR38439">
    <property type="entry name" value="AURACYANIN-B"/>
    <property type="match status" value="1"/>
</dbReference>
<feature type="domain" description="Blue (type 1) copper" evidence="7">
    <location>
        <begin position="49"/>
        <end position="170"/>
    </location>
</feature>
<comment type="caution">
    <text evidence="8">The sequence shown here is derived from an EMBL/GenBank/DDBJ whole genome shotgun (WGS) entry which is preliminary data.</text>
</comment>
<keyword evidence="3" id="KW-0249">Electron transport</keyword>
<organism evidence="8 9">
    <name type="scientific">Cryomorpha ignava</name>
    <dbReference type="NCBI Taxonomy" id="101383"/>
    <lineage>
        <taxon>Bacteria</taxon>
        <taxon>Pseudomonadati</taxon>
        <taxon>Bacteroidota</taxon>
        <taxon>Flavobacteriia</taxon>
        <taxon>Flavobacteriales</taxon>
        <taxon>Cryomorphaceae</taxon>
        <taxon>Cryomorpha</taxon>
    </lineage>
</organism>
<gene>
    <name evidence="8" type="primary">azu</name>
    <name evidence="8" type="ORF">G3O08_12080</name>
</gene>
<dbReference type="CDD" id="cd13922">
    <property type="entry name" value="Azurin"/>
    <property type="match status" value="1"/>
</dbReference>
<dbReference type="SUPFAM" id="SSF49503">
    <property type="entry name" value="Cupredoxins"/>
    <property type="match status" value="1"/>
</dbReference>
<dbReference type="Gene3D" id="2.60.40.420">
    <property type="entry name" value="Cupredoxins - blue copper proteins"/>
    <property type="match status" value="1"/>
</dbReference>
<accession>A0A7K3WT64</accession>
<dbReference type="GO" id="GO:0005507">
    <property type="term" value="F:copper ion binding"/>
    <property type="evidence" value="ECO:0007669"/>
    <property type="project" value="InterPro"/>
</dbReference>
<evidence type="ECO:0000313" key="9">
    <source>
        <dbReference type="Proteomes" id="UP000486602"/>
    </source>
</evidence>
<keyword evidence="4" id="KW-0186">Copper</keyword>
<keyword evidence="1" id="KW-0813">Transport</keyword>
<dbReference type="EMBL" id="JAAGVY010000022">
    <property type="protein sequence ID" value="NEN24241.1"/>
    <property type="molecule type" value="Genomic_DNA"/>
</dbReference>
<keyword evidence="9" id="KW-1185">Reference proteome</keyword>
<dbReference type="InterPro" id="IPR028871">
    <property type="entry name" value="BlueCu_1_BS"/>
</dbReference>
<dbReference type="InterPro" id="IPR000923">
    <property type="entry name" value="BlueCu_1"/>
</dbReference>
<dbReference type="NCBIfam" id="TIGR02695">
    <property type="entry name" value="azurin"/>
    <property type="match status" value="1"/>
</dbReference>
<evidence type="ECO:0000259" key="7">
    <source>
        <dbReference type="Pfam" id="PF00127"/>
    </source>
</evidence>
<dbReference type="Pfam" id="PF00127">
    <property type="entry name" value="Copper-bind"/>
    <property type="match status" value="1"/>
</dbReference>
<evidence type="ECO:0000256" key="5">
    <source>
        <dbReference type="SAM" id="MobiDB-lite"/>
    </source>
</evidence>
<feature type="region of interest" description="Disordered" evidence="5">
    <location>
        <begin position="20"/>
        <end position="42"/>
    </location>
</feature>
<sequence>MKQIVIILASALMLVSCGGGEQNTDSTMDNTPATESKSDEVMDEAPEAVTLTIEGNDEMKYNKDMLSVKAGQEVTLVLKHVGKMDKAAMGHNWTLLKKGVDMQEFAIEAIAAKDSEYIPVGTNKVITHTAMIGGGEETSITFTAPAKGKYQFLCTFPGHFAAMNGTFMVE</sequence>
<keyword evidence="2" id="KW-0479">Metal-binding</keyword>
<dbReference type="RefSeq" id="WP_163285634.1">
    <property type="nucleotide sequence ID" value="NZ_JAAGVY010000022.1"/>
</dbReference>
<name>A0A7K3WT64_9FLAO</name>
<dbReference type="PROSITE" id="PS00196">
    <property type="entry name" value="COPPER_BLUE"/>
    <property type="match status" value="1"/>
</dbReference>
<feature type="signal peptide" evidence="6">
    <location>
        <begin position="1"/>
        <end position="21"/>
    </location>
</feature>